<dbReference type="Proteomes" id="UP000006813">
    <property type="component" value="Unassembled WGS sequence"/>
</dbReference>
<evidence type="ECO:0000313" key="7">
    <source>
        <dbReference type="Proteomes" id="UP000006813"/>
    </source>
</evidence>
<dbReference type="STRING" id="10181.G5CBD5"/>
<dbReference type="Gene3D" id="3.10.450.10">
    <property type="match status" value="1"/>
</dbReference>
<evidence type="ECO:0000313" key="8">
    <source>
        <dbReference type="Proteomes" id="UP000694906"/>
    </source>
</evidence>
<dbReference type="Pfam" id="PF00031">
    <property type="entry name" value="Cystatin"/>
    <property type="match status" value="1"/>
</dbReference>
<dbReference type="KEGG" id="hgl:101704050"/>
<dbReference type="OrthoDB" id="1908104at2759"/>
<comment type="similarity">
    <text evidence="1">Belongs to the cystatin family.</text>
</comment>
<evidence type="ECO:0000256" key="3">
    <source>
        <dbReference type="SAM" id="SignalP"/>
    </source>
</evidence>
<reference evidence="6" key="2">
    <citation type="submission" date="2015-10" db="EMBL/GenBank/DDBJ databases">
        <title>FRAMA: From RNA-seq data to annotated mRNA assemblies.</title>
        <authorList>
            <person name="Bens M."/>
            <person name="Sahm A."/>
            <person name="Jahn N."/>
            <person name="Morhart M."/>
            <person name="Holtze S."/>
            <person name="Hildebrandt T.B."/>
            <person name="Platzer M."/>
            <person name="Szafranski K."/>
        </authorList>
    </citation>
    <scope>NUCLEOTIDE SEQUENCE</scope>
    <source>
        <tissue evidence="6">Testis</tissue>
    </source>
</reference>
<dbReference type="SUPFAM" id="SSF54403">
    <property type="entry name" value="Cystatin/monellin"/>
    <property type="match status" value="1"/>
</dbReference>
<dbReference type="GO" id="GO:0005737">
    <property type="term" value="C:cytoplasm"/>
    <property type="evidence" value="ECO:0007669"/>
    <property type="project" value="Ensembl"/>
</dbReference>
<reference evidence="9" key="3">
    <citation type="submission" date="2025-04" db="UniProtKB">
        <authorList>
            <consortium name="RefSeq"/>
        </authorList>
    </citation>
    <scope>IDENTIFICATION</scope>
</reference>
<dbReference type="Bgee" id="ENSHGLG00000011126">
    <property type="expression patterns" value="Expressed in testis"/>
</dbReference>
<evidence type="ECO:0000256" key="2">
    <source>
        <dbReference type="ARBA" id="ARBA00023157"/>
    </source>
</evidence>
<dbReference type="CDD" id="cd00042">
    <property type="entry name" value="CY"/>
    <property type="match status" value="1"/>
</dbReference>
<keyword evidence="8" id="KW-1185">Reference proteome</keyword>
<dbReference type="EMBL" id="GEBF01003189">
    <property type="protein sequence ID" value="JAO00444.1"/>
    <property type="molecule type" value="Transcribed_RNA"/>
</dbReference>
<dbReference type="GO" id="GO:0004869">
    <property type="term" value="F:cysteine-type endopeptidase inhibitor activity"/>
    <property type="evidence" value="ECO:0007669"/>
    <property type="project" value="InterPro"/>
</dbReference>
<evidence type="ECO:0000256" key="1">
    <source>
        <dbReference type="ARBA" id="ARBA00009403"/>
    </source>
</evidence>
<dbReference type="RefSeq" id="XP_004840974.1">
    <property type="nucleotide sequence ID" value="XM_004840917.3"/>
</dbReference>
<dbReference type="SMART" id="SM00043">
    <property type="entry name" value="CY"/>
    <property type="match status" value="1"/>
</dbReference>
<accession>G5CBD5</accession>
<dbReference type="GeneTree" id="ENSGT00940000162294"/>
<dbReference type="InterPro" id="IPR000010">
    <property type="entry name" value="Cystatin_dom"/>
</dbReference>
<sequence length="144" mass="16795">MTRSWGLSLLLLTIPVALVTSADPAKNIVKILRPFKSIEFSDANMRQCLWFAMQEYNKESEDKYIFLVSQIQLAQMQITDHMEYIIEVEIARSNCRKPLSNNENCVIQKNFNLEKRMNCSFLVVALPWNGEFSVLKKECWDIQV</sequence>
<dbReference type="EMBL" id="JH204766">
    <property type="protein sequence ID" value="EHB18846.1"/>
    <property type="molecule type" value="Genomic_DNA"/>
</dbReference>
<name>G5CBD5_HETGA</name>
<evidence type="ECO:0000313" key="6">
    <source>
        <dbReference type="EMBL" id="JAO00444.1"/>
    </source>
</evidence>
<proteinExistence type="inferred from homology"/>
<feature type="signal peptide" evidence="3">
    <location>
        <begin position="1"/>
        <end position="21"/>
    </location>
</feature>
<dbReference type="GeneID" id="101704050"/>
<reference evidence="5 7" key="1">
    <citation type="journal article" date="2011" name="Nature">
        <title>Genome sequencing reveals insights into physiology and longevity of the naked mole rat.</title>
        <authorList>
            <person name="Kim E.B."/>
            <person name="Fang X."/>
            <person name="Fushan A.A."/>
            <person name="Huang Z."/>
            <person name="Lobanov A.V."/>
            <person name="Han L."/>
            <person name="Marino S.M."/>
            <person name="Sun X."/>
            <person name="Turanov A.A."/>
            <person name="Yang P."/>
            <person name="Yim S.H."/>
            <person name="Zhao X."/>
            <person name="Kasaikina M.V."/>
            <person name="Stoletzki N."/>
            <person name="Peng C."/>
            <person name="Polak P."/>
            <person name="Xiong Z."/>
            <person name="Kiezun A."/>
            <person name="Zhu Y."/>
            <person name="Chen Y."/>
            <person name="Kryukov G.V."/>
            <person name="Zhang Q."/>
            <person name="Peshkin L."/>
            <person name="Yang L."/>
            <person name="Bronson R.T."/>
            <person name="Buffenstein R."/>
            <person name="Wang B."/>
            <person name="Han C."/>
            <person name="Li Q."/>
            <person name="Chen L."/>
            <person name="Zhao W."/>
            <person name="Sunyaev S.R."/>
            <person name="Park T.J."/>
            <person name="Zhang G."/>
            <person name="Wang J."/>
            <person name="Gladyshev V.N."/>
        </authorList>
    </citation>
    <scope>NUCLEOTIDE SEQUENCE [LARGE SCALE GENOMIC DNA]</scope>
</reference>
<dbReference type="AlphaFoldDB" id="G5CBD5"/>
<evidence type="ECO:0000313" key="5">
    <source>
        <dbReference type="EMBL" id="EHB18846.1"/>
    </source>
</evidence>
<dbReference type="eggNOG" id="ENOG502T6MT">
    <property type="taxonomic scope" value="Eukaryota"/>
</dbReference>
<keyword evidence="2" id="KW-1015">Disulfide bond</keyword>
<dbReference type="PANTHER" id="PTHR47010">
    <property type="entry name" value="CYSTATIN-8-RELATED"/>
    <property type="match status" value="1"/>
</dbReference>
<feature type="chain" id="PRO_5007361747" evidence="3">
    <location>
        <begin position="22"/>
        <end position="144"/>
    </location>
</feature>
<gene>
    <name evidence="6" type="primary">CST8</name>
    <name evidence="9" type="synonym">LOC101704050</name>
    <name evidence="5" type="ORF">GW7_00722</name>
</gene>
<dbReference type="InterPro" id="IPR052691">
    <property type="entry name" value="Sperm_Mat_Cystatin"/>
</dbReference>
<protein>
    <submittedName>
        <fullName evidence="5 9">Cystatin-8</fullName>
    </submittedName>
</protein>
<organism evidence="5 7">
    <name type="scientific">Heterocephalus glaber</name>
    <name type="common">Naked mole rat</name>
    <dbReference type="NCBI Taxonomy" id="10181"/>
    <lineage>
        <taxon>Eukaryota</taxon>
        <taxon>Metazoa</taxon>
        <taxon>Chordata</taxon>
        <taxon>Craniata</taxon>
        <taxon>Vertebrata</taxon>
        <taxon>Euteleostomi</taxon>
        <taxon>Mammalia</taxon>
        <taxon>Eutheria</taxon>
        <taxon>Euarchontoglires</taxon>
        <taxon>Glires</taxon>
        <taxon>Rodentia</taxon>
        <taxon>Hystricomorpha</taxon>
        <taxon>Bathyergidae</taxon>
        <taxon>Heterocephalus</taxon>
    </lineage>
</organism>
<dbReference type="Proteomes" id="UP000694906">
    <property type="component" value="Unplaced"/>
</dbReference>
<evidence type="ECO:0000259" key="4">
    <source>
        <dbReference type="SMART" id="SM00043"/>
    </source>
</evidence>
<dbReference type="PANTHER" id="PTHR47010:SF1">
    <property type="entry name" value="CYSTATIN-8"/>
    <property type="match status" value="1"/>
</dbReference>
<dbReference type="InterPro" id="IPR046350">
    <property type="entry name" value="Cystatin_sf"/>
</dbReference>
<dbReference type="MEROPS" id="I25.027"/>
<keyword evidence="3" id="KW-0732">Signal</keyword>
<dbReference type="GO" id="GO:0005576">
    <property type="term" value="C:extracellular region"/>
    <property type="evidence" value="ECO:0007669"/>
    <property type="project" value="Ensembl"/>
</dbReference>
<evidence type="ECO:0000313" key="9">
    <source>
        <dbReference type="RefSeq" id="XP_004840974.1"/>
    </source>
</evidence>
<feature type="domain" description="Cystatin" evidence="4">
    <location>
        <begin position="27"/>
        <end position="140"/>
    </location>
</feature>
<dbReference type="GO" id="GO:0009986">
    <property type="term" value="C:cell surface"/>
    <property type="evidence" value="ECO:0007669"/>
    <property type="project" value="Ensembl"/>
</dbReference>
<dbReference type="FunFam" id="3.10.450.10:FF:000004">
    <property type="entry name" value="Cystatin C"/>
    <property type="match status" value="1"/>
</dbReference>